<feature type="transmembrane region" description="Helical" evidence="6">
    <location>
        <begin position="84"/>
        <end position="107"/>
    </location>
</feature>
<evidence type="ECO:0000256" key="3">
    <source>
        <dbReference type="ARBA" id="ARBA00022692"/>
    </source>
</evidence>
<evidence type="ECO:0000256" key="2">
    <source>
        <dbReference type="ARBA" id="ARBA00009399"/>
    </source>
</evidence>
<dbReference type="PANTHER" id="PTHR38459">
    <property type="entry name" value="PROPHAGE BACTOPRENOL-LINKED GLUCOSE TRANSLOCASE HOMOLOG"/>
    <property type="match status" value="1"/>
</dbReference>
<feature type="transmembrane region" description="Helical" evidence="6">
    <location>
        <begin position="12"/>
        <end position="38"/>
    </location>
</feature>
<keyword evidence="5 6" id="KW-0472">Membrane</keyword>
<reference evidence="8 9" key="1">
    <citation type="submission" date="2016-11" db="EMBL/GenBank/DDBJ databases">
        <authorList>
            <person name="Jaros S."/>
            <person name="Januszkiewicz K."/>
            <person name="Wedrychowicz H."/>
        </authorList>
    </citation>
    <scope>NUCLEOTIDE SEQUENCE [LARGE SCALE GENOMIC DNA]</scope>
    <source>
        <strain evidence="8 9">CGMCC 1.10681</strain>
    </source>
</reference>
<feature type="transmembrane region" description="Helical" evidence="6">
    <location>
        <begin position="44"/>
        <end position="63"/>
    </location>
</feature>
<keyword evidence="9" id="KW-1185">Reference proteome</keyword>
<gene>
    <name evidence="8" type="ORF">SAMN05216179_3039</name>
</gene>
<dbReference type="STRING" id="1027249.SAMN05216179_3039"/>
<protein>
    <submittedName>
        <fullName evidence="8">Putative flippase GtrA (Transmembrane translocase of bactoprenol-linked glucose)</fullName>
    </submittedName>
</protein>
<dbReference type="GO" id="GO:0000271">
    <property type="term" value="P:polysaccharide biosynthetic process"/>
    <property type="evidence" value="ECO:0007669"/>
    <property type="project" value="InterPro"/>
</dbReference>
<keyword evidence="4 6" id="KW-1133">Transmembrane helix</keyword>
<dbReference type="PANTHER" id="PTHR38459:SF1">
    <property type="entry name" value="PROPHAGE BACTOPRENOL-LINKED GLUCOSE TRANSLOCASE HOMOLOG"/>
    <property type="match status" value="1"/>
</dbReference>
<evidence type="ECO:0000256" key="1">
    <source>
        <dbReference type="ARBA" id="ARBA00004141"/>
    </source>
</evidence>
<evidence type="ECO:0000313" key="9">
    <source>
        <dbReference type="Proteomes" id="UP000184184"/>
    </source>
</evidence>
<feature type="transmembrane region" description="Helical" evidence="6">
    <location>
        <begin position="119"/>
        <end position="140"/>
    </location>
</feature>
<evidence type="ECO:0000256" key="4">
    <source>
        <dbReference type="ARBA" id="ARBA00022989"/>
    </source>
</evidence>
<evidence type="ECO:0000259" key="7">
    <source>
        <dbReference type="Pfam" id="PF04138"/>
    </source>
</evidence>
<comment type="similarity">
    <text evidence="2">Belongs to the GtrA family.</text>
</comment>
<dbReference type="RefSeq" id="WP_073202686.1">
    <property type="nucleotide sequence ID" value="NZ_FRCZ01000006.1"/>
</dbReference>
<evidence type="ECO:0000256" key="6">
    <source>
        <dbReference type="SAM" id="Phobius"/>
    </source>
</evidence>
<dbReference type="EMBL" id="FRCZ01000006">
    <property type="protein sequence ID" value="SHN28231.1"/>
    <property type="molecule type" value="Genomic_DNA"/>
</dbReference>
<evidence type="ECO:0000256" key="5">
    <source>
        <dbReference type="ARBA" id="ARBA00023136"/>
    </source>
</evidence>
<name>A0A1M7QBZ8_9BACI</name>
<sequence length="144" mass="16485">MKKHPKKSGRFQFFQFSMIGASNAIIDIGALNILLLLFHTENRVILLVFNTIAYSLAILNSYIWNASITFKRTSEGNAYQRFSFIVQAIVSLVISNGVFIGAHTLFMAMDMPSWWNYNLAKLLAMVLSSLASFFMVKFFVFRDY</sequence>
<proteinExistence type="inferred from homology"/>
<keyword evidence="3 6" id="KW-0812">Transmembrane</keyword>
<organism evidence="8 9">
    <name type="scientific">Gracilibacillus kekensis</name>
    <dbReference type="NCBI Taxonomy" id="1027249"/>
    <lineage>
        <taxon>Bacteria</taxon>
        <taxon>Bacillati</taxon>
        <taxon>Bacillota</taxon>
        <taxon>Bacilli</taxon>
        <taxon>Bacillales</taxon>
        <taxon>Bacillaceae</taxon>
        <taxon>Gracilibacillus</taxon>
    </lineage>
</organism>
<dbReference type="Proteomes" id="UP000184184">
    <property type="component" value="Unassembled WGS sequence"/>
</dbReference>
<dbReference type="InterPro" id="IPR051401">
    <property type="entry name" value="GtrA_CellWall_Glycosyl"/>
</dbReference>
<evidence type="ECO:0000313" key="8">
    <source>
        <dbReference type="EMBL" id="SHN28231.1"/>
    </source>
</evidence>
<dbReference type="AlphaFoldDB" id="A0A1M7QBZ8"/>
<accession>A0A1M7QBZ8</accession>
<dbReference type="InterPro" id="IPR007267">
    <property type="entry name" value="GtrA_DPMS_TM"/>
</dbReference>
<dbReference type="Pfam" id="PF04138">
    <property type="entry name" value="GtrA_DPMS_TM"/>
    <property type="match status" value="1"/>
</dbReference>
<feature type="domain" description="GtrA/DPMS transmembrane" evidence="7">
    <location>
        <begin position="15"/>
        <end position="141"/>
    </location>
</feature>
<dbReference type="GO" id="GO:0005886">
    <property type="term" value="C:plasma membrane"/>
    <property type="evidence" value="ECO:0007669"/>
    <property type="project" value="TreeGrafter"/>
</dbReference>
<dbReference type="OrthoDB" id="9812049at2"/>
<comment type="subcellular location">
    <subcellularLocation>
        <location evidence="1">Membrane</location>
        <topology evidence="1">Multi-pass membrane protein</topology>
    </subcellularLocation>
</comment>